<comment type="caution">
    <text evidence="8">The sequence shown here is derived from an EMBL/GenBank/DDBJ whole genome shotgun (WGS) entry which is preliminary data.</text>
</comment>
<evidence type="ECO:0000256" key="2">
    <source>
        <dbReference type="ARBA" id="ARBA00023136"/>
    </source>
</evidence>
<feature type="domain" description="DUF306" evidence="6">
    <location>
        <begin position="54"/>
        <end position="156"/>
    </location>
</feature>
<keyword evidence="5" id="KW-1133">Transmembrane helix</keyword>
<proteinExistence type="predicted"/>
<dbReference type="Gene3D" id="2.40.128.270">
    <property type="match status" value="1"/>
</dbReference>
<evidence type="ECO:0000256" key="3">
    <source>
        <dbReference type="ARBA" id="ARBA00023139"/>
    </source>
</evidence>
<dbReference type="Gene3D" id="2.40.128.200">
    <property type="match status" value="1"/>
</dbReference>
<dbReference type="PANTHER" id="PTHR35535:SF1">
    <property type="entry name" value="HEAT SHOCK PROTEIN HSLJ"/>
    <property type="match status" value="1"/>
</dbReference>
<dbReference type="InterPro" id="IPR036328">
    <property type="entry name" value="MliC_sf"/>
</dbReference>
<organism evidence="8 9">
    <name type="scientific">Chelatococcus asaccharovorans</name>
    <dbReference type="NCBI Taxonomy" id="28210"/>
    <lineage>
        <taxon>Bacteria</taxon>
        <taxon>Pseudomonadati</taxon>
        <taxon>Pseudomonadota</taxon>
        <taxon>Alphaproteobacteria</taxon>
        <taxon>Hyphomicrobiales</taxon>
        <taxon>Chelatococcaceae</taxon>
        <taxon>Chelatococcus</taxon>
    </lineage>
</organism>
<dbReference type="AlphaFoldDB" id="A0A2V3UB71"/>
<keyword evidence="9" id="KW-1185">Reference proteome</keyword>
<keyword evidence="1" id="KW-0732">Signal</keyword>
<protein>
    <submittedName>
        <fullName evidence="8">Membrane-bound inhibitor of C-type lysozyme</fullName>
    </submittedName>
</protein>
<evidence type="ECO:0000313" key="9">
    <source>
        <dbReference type="Proteomes" id="UP000248021"/>
    </source>
</evidence>
<feature type="transmembrane region" description="Helical" evidence="5">
    <location>
        <begin position="25"/>
        <end position="48"/>
    </location>
</feature>
<dbReference type="RefSeq" id="WP_245449547.1">
    <property type="nucleotide sequence ID" value="NZ_JAHBRY010000001.1"/>
</dbReference>
<dbReference type="SUPFAM" id="SSF141488">
    <property type="entry name" value="YdhA-like"/>
    <property type="match status" value="1"/>
</dbReference>
<evidence type="ECO:0000313" key="8">
    <source>
        <dbReference type="EMBL" id="PXW61764.1"/>
    </source>
</evidence>
<keyword evidence="2 5" id="KW-0472">Membrane</keyword>
<keyword evidence="3" id="KW-0564">Palmitate</keyword>
<evidence type="ECO:0000259" key="7">
    <source>
        <dbReference type="Pfam" id="PF09864"/>
    </source>
</evidence>
<dbReference type="InterPro" id="IPR018660">
    <property type="entry name" value="MliC"/>
</dbReference>
<dbReference type="InterPro" id="IPR005184">
    <property type="entry name" value="DUF306_Meta_HslJ"/>
</dbReference>
<dbReference type="Proteomes" id="UP000248021">
    <property type="component" value="Unassembled WGS sequence"/>
</dbReference>
<evidence type="ECO:0000256" key="1">
    <source>
        <dbReference type="ARBA" id="ARBA00022729"/>
    </source>
</evidence>
<keyword evidence="4" id="KW-0449">Lipoprotein</keyword>
<dbReference type="Pfam" id="PF03724">
    <property type="entry name" value="META"/>
    <property type="match status" value="1"/>
</dbReference>
<dbReference type="InterPro" id="IPR038670">
    <property type="entry name" value="HslJ-like_sf"/>
</dbReference>
<dbReference type="InterPro" id="IPR053147">
    <property type="entry name" value="Hsp_HslJ-like"/>
</dbReference>
<evidence type="ECO:0000259" key="6">
    <source>
        <dbReference type="Pfam" id="PF03724"/>
    </source>
</evidence>
<dbReference type="Pfam" id="PF09864">
    <property type="entry name" value="MliC"/>
    <property type="match status" value="1"/>
</dbReference>
<reference evidence="8 9" key="1">
    <citation type="submission" date="2018-05" db="EMBL/GenBank/DDBJ databases">
        <title>Genomic Encyclopedia of Type Strains, Phase IV (KMG-IV): sequencing the most valuable type-strain genomes for metagenomic binning, comparative biology and taxonomic classification.</title>
        <authorList>
            <person name="Goeker M."/>
        </authorList>
    </citation>
    <scope>NUCLEOTIDE SEQUENCE [LARGE SCALE GENOMIC DNA]</scope>
    <source>
        <strain evidence="8 9">DSM 6462</strain>
    </source>
</reference>
<evidence type="ECO:0000256" key="4">
    <source>
        <dbReference type="ARBA" id="ARBA00023288"/>
    </source>
</evidence>
<dbReference type="PANTHER" id="PTHR35535">
    <property type="entry name" value="HEAT SHOCK PROTEIN HSLJ"/>
    <property type="match status" value="1"/>
</dbReference>
<gene>
    <name evidence="8" type="ORF">C7450_103282</name>
</gene>
<name>A0A2V3UB71_9HYPH</name>
<feature type="domain" description="C-type lysozyme inhibitor" evidence="7">
    <location>
        <begin position="183"/>
        <end position="247"/>
    </location>
</feature>
<dbReference type="EMBL" id="QJJK01000003">
    <property type="protein sequence ID" value="PXW61764.1"/>
    <property type="molecule type" value="Genomic_DNA"/>
</dbReference>
<sequence length="258" mass="27233">MHAIVRNEELFQTALPGGRLLRKRLIPALIGVVLAFIPAGSVGGALAAGADALVGEWLVEDIGGGGVVDRVRMTVTFTGDGKVNGSGGCNRFTGKVKMTGDTLRFGLLATMRMACPPAVMGQEQKFLRTLQGVRSWAVDSDGKLVLRDDGGKPLLLLARVRQSAAITIEVPSTAAVRTVKVDYACGDRIVDATYFNAGEVSLVSLSWTGEFVVAANVLAASGAKYAGGRYIWWTKGKTADLYDLTKGENAEPLACTQT</sequence>
<accession>A0A2V3UB71</accession>
<evidence type="ECO:0000256" key="5">
    <source>
        <dbReference type="SAM" id="Phobius"/>
    </source>
</evidence>
<keyword evidence="5" id="KW-0812">Transmembrane</keyword>